<keyword evidence="3" id="KW-1185">Reference proteome</keyword>
<evidence type="ECO:0000256" key="1">
    <source>
        <dbReference type="SAM" id="SignalP"/>
    </source>
</evidence>
<proteinExistence type="predicted"/>
<name>A0AA38U6T7_9AGAR</name>
<feature type="chain" id="PRO_5041257607" evidence="1">
    <location>
        <begin position="24"/>
        <end position="284"/>
    </location>
</feature>
<gene>
    <name evidence="2" type="ORF">F5878DRAFT_634616</name>
</gene>
<sequence>MRPPSNTLWVPLAFCLIVRSVNGAPVPAEQRNPGWHLPSQYAPLPQHQQGDLDSYARSLLPNTEQGTSHQPPPGHNPHVFEAVAAEQRSSGLYPSHYVPHPKPQQGALTFYRNSLSDNLSGSYPSVLNKVVPAVQGSLAHQHMPNPISAVHNVPNEQQGGSHTLTMFHGVSADHGPAYLITVDEPTISTAWKYAFIRACTNAFWGWGEGAGNIHVTNLVNEEAPVPNEFHVHTSDPHRRSRCPLDTPCTGKRQGELPVHKTPIGVTTWVISSQLQGIEPFTIEL</sequence>
<protein>
    <submittedName>
        <fullName evidence="2">Uncharacterized protein</fullName>
    </submittedName>
</protein>
<dbReference type="EMBL" id="MU806888">
    <property type="protein sequence ID" value="KAJ3832665.1"/>
    <property type="molecule type" value="Genomic_DNA"/>
</dbReference>
<accession>A0AA38U6T7</accession>
<evidence type="ECO:0000313" key="3">
    <source>
        <dbReference type="Proteomes" id="UP001163846"/>
    </source>
</evidence>
<dbReference type="Proteomes" id="UP001163846">
    <property type="component" value="Unassembled WGS sequence"/>
</dbReference>
<organism evidence="2 3">
    <name type="scientific">Lentinula raphanica</name>
    <dbReference type="NCBI Taxonomy" id="153919"/>
    <lineage>
        <taxon>Eukaryota</taxon>
        <taxon>Fungi</taxon>
        <taxon>Dikarya</taxon>
        <taxon>Basidiomycota</taxon>
        <taxon>Agaricomycotina</taxon>
        <taxon>Agaricomycetes</taxon>
        <taxon>Agaricomycetidae</taxon>
        <taxon>Agaricales</taxon>
        <taxon>Marasmiineae</taxon>
        <taxon>Omphalotaceae</taxon>
        <taxon>Lentinula</taxon>
    </lineage>
</organism>
<evidence type="ECO:0000313" key="2">
    <source>
        <dbReference type="EMBL" id="KAJ3832665.1"/>
    </source>
</evidence>
<reference evidence="2" key="1">
    <citation type="submission" date="2022-08" db="EMBL/GenBank/DDBJ databases">
        <authorList>
            <consortium name="DOE Joint Genome Institute"/>
            <person name="Min B."/>
            <person name="Riley R."/>
            <person name="Sierra-Patev S."/>
            <person name="Naranjo-Ortiz M."/>
            <person name="Looney B."/>
            <person name="Konkel Z."/>
            <person name="Slot J.C."/>
            <person name="Sakamoto Y."/>
            <person name="Steenwyk J.L."/>
            <person name="Rokas A."/>
            <person name="Carro J."/>
            <person name="Camarero S."/>
            <person name="Ferreira P."/>
            <person name="Molpeceres G."/>
            <person name="Ruiz-Duenas F.J."/>
            <person name="Serrano A."/>
            <person name="Henrissat B."/>
            <person name="Drula E."/>
            <person name="Hughes K.W."/>
            <person name="Mata J.L."/>
            <person name="Ishikawa N.K."/>
            <person name="Vargas-Isla R."/>
            <person name="Ushijima S."/>
            <person name="Smith C.A."/>
            <person name="Ahrendt S."/>
            <person name="Andreopoulos W."/>
            <person name="He G."/>
            <person name="Labutti K."/>
            <person name="Lipzen A."/>
            <person name="Ng V."/>
            <person name="Sandor L."/>
            <person name="Barry K."/>
            <person name="Martinez A.T."/>
            <person name="Xiao Y."/>
            <person name="Gibbons J.G."/>
            <person name="Terashima K."/>
            <person name="Hibbett D.S."/>
            <person name="Grigoriev I.V."/>
        </authorList>
    </citation>
    <scope>NUCLEOTIDE SEQUENCE</scope>
    <source>
        <strain evidence="2">TFB9207</strain>
    </source>
</reference>
<dbReference type="AlphaFoldDB" id="A0AA38U6T7"/>
<keyword evidence="1" id="KW-0732">Signal</keyword>
<comment type="caution">
    <text evidence="2">The sequence shown here is derived from an EMBL/GenBank/DDBJ whole genome shotgun (WGS) entry which is preliminary data.</text>
</comment>
<feature type="signal peptide" evidence="1">
    <location>
        <begin position="1"/>
        <end position="23"/>
    </location>
</feature>